<reference evidence="2" key="1">
    <citation type="submission" date="2018-01" db="EMBL/GenBank/DDBJ databases">
        <title>Complete genome of Tamlana sp. UJ94.</title>
        <authorList>
            <person name="Jung J."/>
            <person name="Chung D."/>
            <person name="Bae S.S."/>
            <person name="Baek K."/>
        </authorList>
    </citation>
    <scope>NUCLEOTIDE SEQUENCE [LARGE SCALE GENOMIC DNA]</scope>
    <source>
        <strain evidence="2">UJ94</strain>
    </source>
</reference>
<dbReference type="Proteomes" id="UP000236592">
    <property type="component" value="Chromosome"/>
</dbReference>
<dbReference type="OrthoDB" id="4380123at2"/>
<proteinExistence type="predicted"/>
<dbReference type="Pfam" id="PF05742">
    <property type="entry name" value="TANGO2"/>
    <property type="match status" value="1"/>
</dbReference>
<dbReference type="InterPro" id="IPR008551">
    <property type="entry name" value="TANGO2"/>
</dbReference>
<keyword evidence="2" id="KW-1185">Reference proteome</keyword>
<organism evidence="1 2">
    <name type="scientific">Pseudotamlana carrageenivorans</name>
    <dbReference type="NCBI Taxonomy" id="2069432"/>
    <lineage>
        <taxon>Bacteria</taxon>
        <taxon>Pseudomonadati</taxon>
        <taxon>Bacteroidota</taxon>
        <taxon>Flavobacteriia</taxon>
        <taxon>Flavobacteriales</taxon>
        <taxon>Flavobacteriaceae</taxon>
        <taxon>Pseudotamlana</taxon>
    </lineage>
</organism>
<accession>A0A2I7SJC7</accession>
<protein>
    <recommendedName>
        <fullName evidence="3">NRDE family protein</fullName>
    </recommendedName>
</protein>
<name>A0A2I7SJC7_9FLAO</name>
<evidence type="ECO:0000313" key="2">
    <source>
        <dbReference type="Proteomes" id="UP000236592"/>
    </source>
</evidence>
<sequence length="242" mass="27950">MCTVSLFPVHTAGFILTSNRDESPNRPAVIPRFSSLENTKLLFPEDPRSGGTWVGVSEKKRLVCLLNGGFALHERKAMYRKSRGLVAKDLMLMEDVVEDVENYNFKDIEPFTVVIVDWNTHLQFFELVWDGAKKHFEKLPLKPKIWSSSTLYTEAMKKERQCWFHDFLIGNDRRAGQILTFHKSAGGKNRDYGVIMDRGFVKTTSITQVEKYNDVVKMRYETLENKMVSEEVFDFQKSALHG</sequence>
<dbReference type="RefSeq" id="WP_102995993.1">
    <property type="nucleotide sequence ID" value="NZ_CP025938.1"/>
</dbReference>
<dbReference type="PANTHER" id="PTHR17985">
    <property type="entry name" value="SER/THR-RICH PROTEIN T10 IN DGCR REGION"/>
    <property type="match status" value="1"/>
</dbReference>
<dbReference type="PANTHER" id="PTHR17985:SF8">
    <property type="entry name" value="TRANSPORT AND GOLGI ORGANIZATION PROTEIN 2 HOMOLOG"/>
    <property type="match status" value="1"/>
</dbReference>
<evidence type="ECO:0000313" key="1">
    <source>
        <dbReference type="EMBL" id="AUS06012.1"/>
    </source>
</evidence>
<dbReference type="EMBL" id="CP025938">
    <property type="protein sequence ID" value="AUS06012.1"/>
    <property type="molecule type" value="Genomic_DNA"/>
</dbReference>
<gene>
    <name evidence="1" type="ORF">C1A40_11355</name>
</gene>
<dbReference type="KEGG" id="taj:C1A40_11355"/>
<dbReference type="AlphaFoldDB" id="A0A2I7SJC7"/>
<evidence type="ECO:0008006" key="3">
    <source>
        <dbReference type="Google" id="ProtNLM"/>
    </source>
</evidence>